<dbReference type="PANTHER" id="PTHR31126">
    <property type="entry name" value="TYROSINE-PROTEIN PHOSPHATASE"/>
    <property type="match status" value="1"/>
</dbReference>
<evidence type="ECO:0000256" key="1">
    <source>
        <dbReference type="ARBA" id="ARBA00009580"/>
    </source>
</evidence>
<dbReference type="InterPro" id="IPR026893">
    <property type="entry name" value="Tyr/Ser_Pase_IphP-type"/>
</dbReference>
<comment type="caution">
    <text evidence="2">The sequence shown here is derived from an EMBL/GenBank/DDBJ whole genome shotgun (WGS) entry which is preliminary data.</text>
</comment>
<proteinExistence type="inferred from homology"/>
<gene>
    <name evidence="2" type="ORF">CQ394_03060</name>
</gene>
<dbReference type="PANTHER" id="PTHR31126:SF1">
    <property type="entry name" value="TYROSINE SPECIFIC PROTEIN PHOSPHATASES DOMAIN-CONTAINING PROTEIN"/>
    <property type="match status" value="1"/>
</dbReference>
<evidence type="ECO:0000313" key="3">
    <source>
        <dbReference type="Proteomes" id="UP000220840"/>
    </source>
</evidence>
<accession>A0A2A7MHY3</accession>
<evidence type="ECO:0000313" key="2">
    <source>
        <dbReference type="EMBL" id="PEG30718.1"/>
    </source>
</evidence>
<dbReference type="Gene3D" id="3.90.190.10">
    <property type="entry name" value="Protein tyrosine phosphatase superfamily"/>
    <property type="match status" value="1"/>
</dbReference>
<sequence length="271" mass="31386">MHMHNITKIQLKGLYNTRDLGYFKSLDGRKIRSHKLIRSGELYNLSDNDKKILLDEYNLKTIIDFRTKTERDEKPDPVLEKVNVVINPILEEKTLGITKENNSQTDSNSKLLEYIDRPDFDGEKYMMNIYKSIICDEFSLQQYRNFFNILLNSNEGAILWHCSAGKDRVGVGTALLLSALDIPRELIIADYLMVNEFTKKQIDSLVNIISSKVKNVTDISHIQALFTVKESYINSVFYTIDINFGSMKNFLESQMNLTAERLSTLKEMYLE</sequence>
<dbReference type="Proteomes" id="UP000220840">
    <property type="component" value="Unassembled WGS sequence"/>
</dbReference>
<dbReference type="Pfam" id="PF13350">
    <property type="entry name" value="Y_phosphatase3"/>
    <property type="match status" value="1"/>
</dbReference>
<name>A0A2A7MHY3_9CLOT</name>
<reference evidence="2 3" key="1">
    <citation type="submission" date="2017-10" db="EMBL/GenBank/DDBJ databases">
        <title>Effective Description of Clostridium neonatale sp. nov. linked to necrotizing enterocolitis in neonates and a clarification of species assignable to the genus Clostridium (Prazmowski 1880) emend. Lawson and Rainey 2016.</title>
        <authorList>
            <person name="Bernard K."/>
            <person name="Burdz T."/>
            <person name="Wiebe D."/>
            <person name="Balcewich B."/>
            <person name="Alfa M."/>
            <person name="Bernier A.-M."/>
        </authorList>
    </citation>
    <scope>NUCLEOTIDE SEQUENCE [LARGE SCALE GENOMIC DNA]</scope>
    <source>
        <strain evidence="2 3">LCDC99A005</strain>
    </source>
</reference>
<dbReference type="InterPro" id="IPR029021">
    <property type="entry name" value="Prot-tyrosine_phosphatase-like"/>
</dbReference>
<comment type="similarity">
    <text evidence="1">Belongs to the protein-tyrosine phosphatase family.</text>
</comment>
<dbReference type="STRING" id="137838.GCA_001458595_02071"/>
<dbReference type="GO" id="GO:0004721">
    <property type="term" value="F:phosphoprotein phosphatase activity"/>
    <property type="evidence" value="ECO:0007669"/>
    <property type="project" value="InterPro"/>
</dbReference>
<dbReference type="EMBL" id="PDCJ01000001">
    <property type="protein sequence ID" value="PEG30718.1"/>
    <property type="molecule type" value="Genomic_DNA"/>
</dbReference>
<organism evidence="2 3">
    <name type="scientific">Clostridium neonatale</name>
    <dbReference type="NCBI Taxonomy" id="137838"/>
    <lineage>
        <taxon>Bacteria</taxon>
        <taxon>Bacillati</taxon>
        <taxon>Bacillota</taxon>
        <taxon>Clostridia</taxon>
        <taxon>Eubacteriales</taxon>
        <taxon>Clostridiaceae</taxon>
        <taxon>Clostridium</taxon>
    </lineage>
</organism>
<dbReference type="SUPFAM" id="SSF52799">
    <property type="entry name" value="(Phosphotyrosine protein) phosphatases II"/>
    <property type="match status" value="1"/>
</dbReference>
<dbReference type="AlphaFoldDB" id="A0A2A7MHY3"/>
<protein>
    <submittedName>
        <fullName evidence="2">Protein-tyrosine-phosphatase</fullName>
    </submittedName>
</protein>
<dbReference type="OrthoDB" id="9815473at2"/>
<keyword evidence="3" id="KW-1185">Reference proteome</keyword>